<keyword evidence="4 5" id="KW-0663">Pyridoxal phosphate</keyword>
<dbReference type="InterPro" id="IPR015421">
    <property type="entry name" value="PyrdxlP-dep_Trfase_major"/>
</dbReference>
<dbReference type="HAMAP" id="MF_01513">
    <property type="entry name" value="Phe_aminotrans_2"/>
    <property type="match status" value="1"/>
</dbReference>
<gene>
    <name evidence="5 8" type="primary">pat</name>
    <name evidence="8" type="ORF">GCM10025867_06140</name>
</gene>
<evidence type="ECO:0000313" key="9">
    <source>
        <dbReference type="Proteomes" id="UP001321486"/>
    </source>
</evidence>
<evidence type="ECO:0000256" key="3">
    <source>
        <dbReference type="ARBA" id="ARBA00022679"/>
    </source>
</evidence>
<evidence type="ECO:0000313" key="8">
    <source>
        <dbReference type="EMBL" id="BDZ48373.1"/>
    </source>
</evidence>
<dbReference type="InterPro" id="IPR001917">
    <property type="entry name" value="Aminotrans_II_pyridoxalP_BS"/>
</dbReference>
<dbReference type="InterPro" id="IPR050106">
    <property type="entry name" value="HistidinolP_aminotransfase"/>
</dbReference>
<dbReference type="InterPro" id="IPR024892">
    <property type="entry name" value="ArAT"/>
</dbReference>
<dbReference type="RefSeq" id="WP_286345358.1">
    <property type="nucleotide sequence ID" value="NZ_AP027732.1"/>
</dbReference>
<evidence type="ECO:0000256" key="2">
    <source>
        <dbReference type="ARBA" id="ARBA00022576"/>
    </source>
</evidence>
<evidence type="ECO:0000256" key="4">
    <source>
        <dbReference type="ARBA" id="ARBA00022898"/>
    </source>
</evidence>
<dbReference type="Proteomes" id="UP001321486">
    <property type="component" value="Chromosome"/>
</dbReference>
<dbReference type="PANTHER" id="PTHR43643">
    <property type="entry name" value="HISTIDINOL-PHOSPHATE AMINOTRANSFERASE 2"/>
    <property type="match status" value="1"/>
</dbReference>
<dbReference type="GO" id="GO:0008483">
    <property type="term" value="F:transaminase activity"/>
    <property type="evidence" value="ECO:0007669"/>
    <property type="project" value="UniProtKB-KW"/>
</dbReference>
<evidence type="ECO:0000259" key="7">
    <source>
        <dbReference type="Pfam" id="PF00155"/>
    </source>
</evidence>
<keyword evidence="2 5" id="KW-0032">Aminotransferase</keyword>
<dbReference type="PROSITE" id="PS00599">
    <property type="entry name" value="AA_TRANSFER_CLASS_2"/>
    <property type="match status" value="1"/>
</dbReference>
<dbReference type="EC" id="2.6.1.57" evidence="5"/>
<protein>
    <recommendedName>
        <fullName evidence="5">Aromatic amino acid aminotransferase</fullName>
        <shortName evidence="5">ArAT</shortName>
        <ecNumber evidence="5">2.6.1.57</ecNumber>
    </recommendedName>
</protein>
<dbReference type="InterPro" id="IPR015424">
    <property type="entry name" value="PyrdxlP-dep_Trfase"/>
</dbReference>
<dbReference type="Gene3D" id="3.90.1150.10">
    <property type="entry name" value="Aspartate Aminotransferase, domain 1"/>
    <property type="match status" value="1"/>
</dbReference>
<name>A0ABM8GJ32_9MICO</name>
<proteinExistence type="inferred from homology"/>
<keyword evidence="3 5" id="KW-0808">Transferase</keyword>
<dbReference type="EMBL" id="AP027732">
    <property type="protein sequence ID" value="BDZ48373.1"/>
    <property type="molecule type" value="Genomic_DNA"/>
</dbReference>
<comment type="similarity">
    <text evidence="5 6">Belongs to the class-II pyridoxal-phosphate-dependent aminotransferase family.</text>
</comment>
<comment type="cofactor">
    <cofactor evidence="1 5 6">
        <name>pyridoxal 5'-phosphate</name>
        <dbReference type="ChEBI" id="CHEBI:597326"/>
    </cofactor>
</comment>
<dbReference type="PANTHER" id="PTHR43643:SF3">
    <property type="entry name" value="HISTIDINOL-PHOSPHATE AMINOTRANSFERASE"/>
    <property type="match status" value="1"/>
</dbReference>
<evidence type="ECO:0000256" key="1">
    <source>
        <dbReference type="ARBA" id="ARBA00001933"/>
    </source>
</evidence>
<dbReference type="CDD" id="cd00609">
    <property type="entry name" value="AAT_like"/>
    <property type="match status" value="1"/>
</dbReference>
<accession>A0ABM8GJ32</accession>
<keyword evidence="9" id="KW-1185">Reference proteome</keyword>
<dbReference type="SUPFAM" id="SSF53383">
    <property type="entry name" value="PLP-dependent transferases"/>
    <property type="match status" value="1"/>
</dbReference>
<sequence>MTAPVRLRPEIAALPPYRQGKQAAPDAFKLSSNENPFEPLPAVIEALHGALHVNRYPDAAASELRSVLAERFGVTVDEVHVGAGSVSILSQLLLAVAQAGDEVVYAWRSFEAYPGLVTVTGATSVQVPNLADGSHDLVAMAQSVTERTRAVIVCTPNNPTGEIVDAEAFEIFMAAVPETVLVILDEAYVEFVTAENAVDGASLTERYPNLVVLRTFSKAYGLAGLRVGYAVGPAYVLDAARSTAIPLSVTEPGLRAALVSLEHEDELLERVGRITLLRDQVRQALIDQGWAVPRAQGNFVWLPTGEHTARAAEVFQRQGVVVRAFTPEGIRITIGESASVDKLLGAAQEVVRSL</sequence>
<dbReference type="Pfam" id="PF00155">
    <property type="entry name" value="Aminotran_1_2"/>
    <property type="match status" value="1"/>
</dbReference>
<evidence type="ECO:0000256" key="6">
    <source>
        <dbReference type="RuleBase" id="RU003693"/>
    </source>
</evidence>
<dbReference type="Gene3D" id="3.40.640.10">
    <property type="entry name" value="Type I PLP-dependent aspartate aminotransferase-like (Major domain)"/>
    <property type="match status" value="1"/>
</dbReference>
<dbReference type="NCBIfam" id="NF002878">
    <property type="entry name" value="PRK03321.1"/>
    <property type="match status" value="1"/>
</dbReference>
<dbReference type="InterPro" id="IPR004839">
    <property type="entry name" value="Aminotransferase_I/II_large"/>
</dbReference>
<comment type="catalytic activity">
    <reaction evidence="5">
        <text>an aromatic L-alpha-amino acid + 2-oxoglutarate = an aromatic oxo-acid + L-glutamate</text>
        <dbReference type="Rhea" id="RHEA:17533"/>
        <dbReference type="ChEBI" id="CHEBI:16810"/>
        <dbReference type="ChEBI" id="CHEBI:29985"/>
        <dbReference type="ChEBI" id="CHEBI:73309"/>
        <dbReference type="ChEBI" id="CHEBI:84824"/>
        <dbReference type="EC" id="2.6.1.57"/>
    </reaction>
</comment>
<organism evidence="8 9">
    <name type="scientific">Frondihabitans sucicola</name>
    <dbReference type="NCBI Taxonomy" id="1268041"/>
    <lineage>
        <taxon>Bacteria</taxon>
        <taxon>Bacillati</taxon>
        <taxon>Actinomycetota</taxon>
        <taxon>Actinomycetes</taxon>
        <taxon>Micrococcales</taxon>
        <taxon>Microbacteriaceae</taxon>
        <taxon>Frondihabitans</taxon>
    </lineage>
</organism>
<feature type="modified residue" description="N6-(pyridoxal phosphate)lysine" evidence="5">
    <location>
        <position position="218"/>
    </location>
</feature>
<comment type="function">
    <text evidence="5">Aminotransferase that catalyzes the conversion of aromatic amino acids and 2-oxoglutarate into corresponding aromatic oxo acids and L-glutamate.</text>
</comment>
<dbReference type="InterPro" id="IPR015422">
    <property type="entry name" value="PyrdxlP-dep_Trfase_small"/>
</dbReference>
<evidence type="ECO:0000256" key="5">
    <source>
        <dbReference type="HAMAP-Rule" id="MF_01513"/>
    </source>
</evidence>
<comment type="subunit">
    <text evidence="5">Homodimer.</text>
</comment>
<feature type="domain" description="Aminotransferase class I/classII large" evidence="7">
    <location>
        <begin position="26"/>
        <end position="345"/>
    </location>
</feature>
<reference evidence="9" key="1">
    <citation type="journal article" date="2019" name="Int. J. Syst. Evol. Microbiol.">
        <title>The Global Catalogue of Microorganisms (GCM) 10K type strain sequencing project: providing services to taxonomists for standard genome sequencing and annotation.</title>
        <authorList>
            <consortium name="The Broad Institute Genomics Platform"/>
            <consortium name="The Broad Institute Genome Sequencing Center for Infectious Disease"/>
            <person name="Wu L."/>
            <person name="Ma J."/>
        </authorList>
    </citation>
    <scope>NUCLEOTIDE SEQUENCE [LARGE SCALE GENOMIC DNA]</scope>
    <source>
        <strain evidence="9">NBRC 108728</strain>
    </source>
</reference>